<dbReference type="EMBL" id="CP003788">
    <property type="protein sequence ID" value="AFR08077.1"/>
    <property type="molecule type" value="Genomic_DNA"/>
</dbReference>
<evidence type="ECO:0000313" key="1">
    <source>
        <dbReference type="EMBL" id="AFR08077.1"/>
    </source>
</evidence>
<reference evidence="1 2" key="1">
    <citation type="journal article" date="2012" name="J. Bacteriol.">
        <title>Whole-Genome Sequence of Nocardiopsis alba Strain ATCC BAA-2165, Associated with Honeybees.</title>
        <authorList>
            <person name="Qiao J."/>
            <person name="Chen L."/>
            <person name="Li Y."/>
            <person name="Wang J."/>
            <person name="Zhang W."/>
            <person name="Chen S."/>
        </authorList>
    </citation>
    <scope>NUCLEOTIDE SEQUENCE [LARGE SCALE GENOMIC DNA]</scope>
    <source>
        <strain evidence="2">ATCC BAA-2165 / BE74</strain>
    </source>
</reference>
<dbReference type="KEGG" id="nal:B005_3385"/>
<organism evidence="1 2">
    <name type="scientific">Nocardiopsis alba (strain ATCC BAA-2165 / BE74)</name>
    <dbReference type="NCBI Taxonomy" id="1205910"/>
    <lineage>
        <taxon>Bacteria</taxon>
        <taxon>Bacillati</taxon>
        <taxon>Actinomycetota</taxon>
        <taxon>Actinomycetes</taxon>
        <taxon>Streptosporangiales</taxon>
        <taxon>Nocardiopsidaceae</taxon>
        <taxon>Nocardiopsis</taxon>
    </lineage>
</organism>
<proteinExistence type="predicted"/>
<dbReference type="Proteomes" id="UP000003779">
    <property type="component" value="Chromosome"/>
</dbReference>
<dbReference type="HOGENOM" id="CLU_2826769_0_0_11"/>
<dbReference type="PATRIC" id="fig|1205910.3.peg.3201"/>
<protein>
    <submittedName>
        <fullName evidence="1">Uncharacterized protein</fullName>
    </submittedName>
</protein>
<name>J7LC89_NOCAA</name>
<dbReference type="AlphaFoldDB" id="J7LC89"/>
<reference evidence="2" key="2">
    <citation type="submission" date="2012-08" db="EMBL/GenBank/DDBJ databases">
        <title>Whole-genome sequence of Nocardiopsis alba strain ATCC BAA-2165 associated with honeybees.</title>
        <authorList>
            <person name="Qiao J."/>
            <person name="Chen L."/>
            <person name="Li Y."/>
            <person name="Wang J."/>
            <person name="Zhang W."/>
            <person name="Chen S."/>
        </authorList>
    </citation>
    <scope>NUCLEOTIDE SEQUENCE [LARGE SCALE GENOMIC DNA]</scope>
    <source>
        <strain evidence="2">ATCC BAA-2165 / BE74</strain>
    </source>
</reference>
<sequence length="66" mass="7199">MGAGESYRHAYRSVRTRGVDGAPFRARFTGIPFPQGFSPAIAPLRAVLCAHLPAHCPGLAYDYHQD</sequence>
<evidence type="ECO:0000313" key="2">
    <source>
        <dbReference type="Proteomes" id="UP000003779"/>
    </source>
</evidence>
<accession>J7LC89</accession>
<gene>
    <name evidence="1" type="ordered locus">B005_3385</name>
</gene>